<dbReference type="InterPro" id="IPR037171">
    <property type="entry name" value="NagB/RpiA_transferase-like"/>
</dbReference>
<evidence type="ECO:0000256" key="2">
    <source>
        <dbReference type="ARBA" id="ARBA00023277"/>
    </source>
</evidence>
<dbReference type="EMBL" id="ANHZ02000019">
    <property type="protein sequence ID" value="EME35969.1"/>
    <property type="molecule type" value="Genomic_DNA"/>
</dbReference>
<sequence>MLRVVVVESPQRAGELAGEAVAAVVAAAERPVLGLATGSSPRPVYRDLARRVHDGSLSLARTRAFLLDEYLGLSSEDPRSYRAEIEREVVECTDLPSAAVRGLDGAAEDVEAECSAYERAIRGAGGIDLQLLGVGSDGHIGFNEPGSALDSRTRPLELAPRTRQDNARFFDGDVEQVPAHCLTQGIATILEAGELLLLAFGDSKAEAIRQAVEGPVTERWPVTALLRHPHATVVVDRAAASLLERADSSA</sequence>
<name>M2YBH2_9MICC</name>
<dbReference type="GO" id="GO:0006046">
    <property type="term" value="P:N-acetylglucosamine catabolic process"/>
    <property type="evidence" value="ECO:0007669"/>
    <property type="project" value="UniProtKB-UniRule"/>
</dbReference>
<dbReference type="Pfam" id="PF01182">
    <property type="entry name" value="Glucosamine_iso"/>
    <property type="match status" value="1"/>
</dbReference>
<keyword evidence="6" id="KW-1185">Reference proteome</keyword>
<dbReference type="SUPFAM" id="SSF100950">
    <property type="entry name" value="NagB/RpiA/CoA transferase-like"/>
    <property type="match status" value="1"/>
</dbReference>
<dbReference type="PANTHER" id="PTHR11280:SF5">
    <property type="entry name" value="GLUCOSAMINE-6-PHOSPHATE ISOMERASE"/>
    <property type="match status" value="1"/>
</dbReference>
<evidence type="ECO:0000259" key="4">
    <source>
        <dbReference type="Pfam" id="PF01182"/>
    </source>
</evidence>
<dbReference type="GO" id="GO:0004342">
    <property type="term" value="F:glucosamine-6-phosphate deaminase activity"/>
    <property type="evidence" value="ECO:0007669"/>
    <property type="project" value="UniProtKB-UniRule"/>
</dbReference>
<dbReference type="NCBIfam" id="TIGR00502">
    <property type="entry name" value="nagB"/>
    <property type="match status" value="1"/>
</dbReference>
<organism evidence="5 6">
    <name type="scientific">Kocuria palustris PEL</name>
    <dbReference type="NCBI Taxonomy" id="1236550"/>
    <lineage>
        <taxon>Bacteria</taxon>
        <taxon>Bacillati</taxon>
        <taxon>Actinomycetota</taxon>
        <taxon>Actinomycetes</taxon>
        <taxon>Micrococcales</taxon>
        <taxon>Micrococcaceae</taxon>
        <taxon>Kocuria</taxon>
    </lineage>
</organism>
<dbReference type="Gene3D" id="3.40.50.1360">
    <property type="match status" value="1"/>
</dbReference>
<accession>M2YBH2</accession>
<dbReference type="PROSITE" id="PS01161">
    <property type="entry name" value="GLC_GALNAC_ISOMERASE"/>
    <property type="match status" value="1"/>
</dbReference>
<dbReference type="CDD" id="cd01399">
    <property type="entry name" value="GlcN6P_deaminase"/>
    <property type="match status" value="1"/>
</dbReference>
<evidence type="ECO:0000313" key="6">
    <source>
        <dbReference type="Proteomes" id="UP000009877"/>
    </source>
</evidence>
<gene>
    <name evidence="5" type="ORF">C884_00970</name>
</gene>
<dbReference type="AlphaFoldDB" id="M2YBH2"/>
<dbReference type="InterPro" id="IPR004547">
    <property type="entry name" value="Glucosamine6P_isomerase"/>
</dbReference>
<evidence type="ECO:0000313" key="5">
    <source>
        <dbReference type="EMBL" id="EME35969.1"/>
    </source>
</evidence>
<protein>
    <recommendedName>
        <fullName evidence="3">Glucosamine-6-phosphate deaminase</fullName>
        <ecNumber evidence="3">3.5.99.6</ecNumber>
    </recommendedName>
</protein>
<dbReference type="InterPro" id="IPR018321">
    <property type="entry name" value="Glucosamine6P_isomerase_CS"/>
</dbReference>
<dbReference type="GO" id="GO:0006043">
    <property type="term" value="P:glucosamine catabolic process"/>
    <property type="evidence" value="ECO:0007669"/>
    <property type="project" value="TreeGrafter"/>
</dbReference>
<evidence type="ECO:0000256" key="3">
    <source>
        <dbReference type="NCBIfam" id="TIGR00502"/>
    </source>
</evidence>
<reference evidence="5 6" key="1">
    <citation type="journal article" date="2014" name="Genome Announc.">
        <title>Draft Genome Sequence of Kocuria palustris PEL.</title>
        <authorList>
            <person name="Sharma G."/>
            <person name="Khatri I."/>
            <person name="Subramanian S."/>
        </authorList>
    </citation>
    <scope>NUCLEOTIDE SEQUENCE [LARGE SCALE GENOMIC DNA]</scope>
    <source>
        <strain evidence="5 6">PEL</strain>
    </source>
</reference>
<dbReference type="GO" id="GO:0005737">
    <property type="term" value="C:cytoplasm"/>
    <property type="evidence" value="ECO:0007669"/>
    <property type="project" value="TreeGrafter"/>
</dbReference>
<dbReference type="STRING" id="71999.KPaMU14_00380"/>
<dbReference type="GO" id="GO:0005975">
    <property type="term" value="P:carbohydrate metabolic process"/>
    <property type="evidence" value="ECO:0007669"/>
    <property type="project" value="InterPro"/>
</dbReference>
<dbReference type="EC" id="3.5.99.6" evidence="3"/>
<dbReference type="GO" id="GO:0042802">
    <property type="term" value="F:identical protein binding"/>
    <property type="evidence" value="ECO:0007669"/>
    <property type="project" value="TreeGrafter"/>
</dbReference>
<comment type="caution">
    <text evidence="5">The sequence shown here is derived from an EMBL/GenBank/DDBJ whole genome shotgun (WGS) entry which is preliminary data.</text>
</comment>
<dbReference type="Proteomes" id="UP000009877">
    <property type="component" value="Unassembled WGS sequence"/>
</dbReference>
<evidence type="ECO:0000256" key="1">
    <source>
        <dbReference type="ARBA" id="ARBA00022801"/>
    </source>
</evidence>
<proteinExistence type="predicted"/>
<dbReference type="GO" id="GO:0019262">
    <property type="term" value="P:N-acetylneuraminate catabolic process"/>
    <property type="evidence" value="ECO:0007669"/>
    <property type="project" value="TreeGrafter"/>
</dbReference>
<keyword evidence="1" id="KW-0378">Hydrolase</keyword>
<dbReference type="PANTHER" id="PTHR11280">
    <property type="entry name" value="GLUCOSAMINE-6-PHOSPHATE ISOMERASE"/>
    <property type="match status" value="1"/>
</dbReference>
<keyword evidence="2" id="KW-0119">Carbohydrate metabolism</keyword>
<dbReference type="InterPro" id="IPR006148">
    <property type="entry name" value="Glc/Gal-6P_isomerase"/>
</dbReference>
<feature type="domain" description="Glucosamine/galactosamine-6-phosphate isomerase" evidence="4">
    <location>
        <begin position="12"/>
        <end position="227"/>
    </location>
</feature>